<evidence type="ECO:0000313" key="2">
    <source>
        <dbReference type="Proteomes" id="UP000327157"/>
    </source>
</evidence>
<dbReference type="Proteomes" id="UP000327157">
    <property type="component" value="Chromosome 11"/>
</dbReference>
<reference evidence="1 2" key="1">
    <citation type="submission" date="2019-09" db="EMBL/GenBank/DDBJ databases">
        <authorList>
            <person name="Ou C."/>
        </authorList>
    </citation>
    <scope>NUCLEOTIDE SEQUENCE [LARGE SCALE GENOMIC DNA]</scope>
    <source>
        <strain evidence="1">S2</strain>
        <tissue evidence="1">Leaf</tissue>
    </source>
</reference>
<reference evidence="2" key="2">
    <citation type="submission" date="2019-10" db="EMBL/GenBank/DDBJ databases">
        <title>A de novo genome assembly of a pear dwarfing rootstock.</title>
        <authorList>
            <person name="Wang F."/>
            <person name="Wang J."/>
            <person name="Li S."/>
            <person name="Zhang Y."/>
            <person name="Fang M."/>
            <person name="Ma L."/>
            <person name="Zhao Y."/>
            <person name="Jiang S."/>
        </authorList>
    </citation>
    <scope>NUCLEOTIDE SEQUENCE [LARGE SCALE GENOMIC DNA]</scope>
</reference>
<dbReference type="AlphaFoldDB" id="A0A5N5FYQ8"/>
<accession>A0A5N5FYQ8</accession>
<keyword evidence="2" id="KW-1185">Reference proteome</keyword>
<reference evidence="1 2" key="3">
    <citation type="submission" date="2019-11" db="EMBL/GenBank/DDBJ databases">
        <title>A de novo genome assembly of a pear dwarfing rootstock.</title>
        <authorList>
            <person name="Wang F."/>
            <person name="Wang J."/>
            <person name="Li S."/>
            <person name="Zhang Y."/>
            <person name="Fang M."/>
            <person name="Ma L."/>
            <person name="Zhao Y."/>
            <person name="Jiang S."/>
        </authorList>
    </citation>
    <scope>NUCLEOTIDE SEQUENCE [LARGE SCALE GENOMIC DNA]</scope>
    <source>
        <strain evidence="1">S2</strain>
        <tissue evidence="1">Leaf</tissue>
    </source>
</reference>
<gene>
    <name evidence="1" type="ORF">D8674_006418</name>
</gene>
<sequence>MDFSSQLCSGTLLVIKNSAALYQGLGLIWVSHEEKVKKKGGTAGYLMKNVMGMGITTIITIMKVVVAHTMGCIETREDTISKTEQKNGPRKRHYDTIYETGPRMRHYL</sequence>
<proteinExistence type="predicted"/>
<dbReference type="EMBL" id="SMOL01000559">
    <property type="protein sequence ID" value="KAB2606701.1"/>
    <property type="molecule type" value="Genomic_DNA"/>
</dbReference>
<name>A0A5N5FYQ8_9ROSA</name>
<comment type="caution">
    <text evidence="1">The sequence shown here is derived from an EMBL/GenBank/DDBJ whole genome shotgun (WGS) entry which is preliminary data.</text>
</comment>
<organism evidence="1 2">
    <name type="scientific">Pyrus ussuriensis x Pyrus communis</name>
    <dbReference type="NCBI Taxonomy" id="2448454"/>
    <lineage>
        <taxon>Eukaryota</taxon>
        <taxon>Viridiplantae</taxon>
        <taxon>Streptophyta</taxon>
        <taxon>Embryophyta</taxon>
        <taxon>Tracheophyta</taxon>
        <taxon>Spermatophyta</taxon>
        <taxon>Magnoliopsida</taxon>
        <taxon>eudicotyledons</taxon>
        <taxon>Gunneridae</taxon>
        <taxon>Pentapetalae</taxon>
        <taxon>rosids</taxon>
        <taxon>fabids</taxon>
        <taxon>Rosales</taxon>
        <taxon>Rosaceae</taxon>
        <taxon>Amygdaloideae</taxon>
        <taxon>Maleae</taxon>
        <taxon>Pyrus</taxon>
    </lineage>
</organism>
<evidence type="ECO:0000313" key="1">
    <source>
        <dbReference type="EMBL" id="KAB2606701.1"/>
    </source>
</evidence>
<protein>
    <submittedName>
        <fullName evidence="1">S2-RNase</fullName>
    </submittedName>
</protein>